<keyword evidence="4" id="KW-0479">Metal-binding</keyword>
<dbReference type="InterPro" id="IPR015211">
    <property type="entry name" value="Peptidase_M1_C"/>
</dbReference>
<evidence type="ECO:0000313" key="9">
    <source>
        <dbReference type="EMBL" id="KAF0554659.1"/>
    </source>
</evidence>
<organism evidence="9 10">
    <name type="scientific">Gigaspora margarita</name>
    <dbReference type="NCBI Taxonomy" id="4874"/>
    <lineage>
        <taxon>Eukaryota</taxon>
        <taxon>Fungi</taxon>
        <taxon>Fungi incertae sedis</taxon>
        <taxon>Mucoromycota</taxon>
        <taxon>Glomeromycotina</taxon>
        <taxon>Glomeromycetes</taxon>
        <taxon>Diversisporales</taxon>
        <taxon>Gigasporaceae</taxon>
        <taxon>Gigaspora</taxon>
    </lineage>
</organism>
<accession>A0A8H4B2F8</accession>
<evidence type="ECO:0000256" key="1">
    <source>
        <dbReference type="ARBA" id="ARBA00001947"/>
    </source>
</evidence>
<evidence type="ECO:0000256" key="3">
    <source>
        <dbReference type="ARBA" id="ARBA00022670"/>
    </source>
</evidence>
<dbReference type="EMBL" id="WTPW01000049">
    <property type="protein sequence ID" value="KAF0554659.1"/>
    <property type="molecule type" value="Genomic_DNA"/>
</dbReference>
<keyword evidence="6" id="KW-0862">Zinc</keyword>
<keyword evidence="7" id="KW-0482">Metalloprotease</keyword>
<dbReference type="GO" id="GO:0008237">
    <property type="term" value="F:metallopeptidase activity"/>
    <property type="evidence" value="ECO:0007669"/>
    <property type="project" value="UniProtKB-KW"/>
</dbReference>
<comment type="similarity">
    <text evidence="2">Belongs to the peptidase M1 family.</text>
</comment>
<protein>
    <submittedName>
        <fullName evidence="9">Leukotriene A-4 hydrol</fullName>
    </submittedName>
</protein>
<sequence length="187" mass="22141">MENYRPLYGETAAEFDAIIEWRALNKDIELFEKGFNFLYHIQKVIGGPQHFEPYMKAHLILDNIQWDAWLNAPGMPLVKNEFKHALANACHELADRWHHAQDNQVFDEFLPNDIKNFTPEQKRWQQVCLKSEYDPIFSHVVKFVAKQGRMKYVRSLYRLLNQTKNGSELAKKTLEKISHFIIQLQQP</sequence>
<dbReference type="Gene3D" id="1.25.40.320">
    <property type="entry name" value="Peptidase M1, leukotriene A4 hydrolase/aminopeptidase C-terminal domain"/>
    <property type="match status" value="1"/>
</dbReference>
<feature type="domain" description="Peptidase M1 leukotriene A4 hydrolase/aminopeptidase C-terminal" evidence="8">
    <location>
        <begin position="85"/>
        <end position="186"/>
    </location>
</feature>
<dbReference type="InterPro" id="IPR016024">
    <property type="entry name" value="ARM-type_fold"/>
</dbReference>
<comment type="caution">
    <text evidence="9">The sequence shown here is derived from an EMBL/GenBank/DDBJ whole genome shotgun (WGS) entry which is preliminary data.</text>
</comment>
<gene>
    <name evidence="9" type="ORF">F8M41_019002</name>
</gene>
<name>A0A8H4B2F8_GIGMA</name>
<dbReference type="PANTHER" id="PTHR45726:SF3">
    <property type="entry name" value="LEUKOTRIENE A-4 HYDROLASE"/>
    <property type="match status" value="1"/>
</dbReference>
<dbReference type="SUPFAM" id="SSF48371">
    <property type="entry name" value="ARM repeat"/>
    <property type="match status" value="1"/>
</dbReference>
<dbReference type="GO" id="GO:0004177">
    <property type="term" value="F:aminopeptidase activity"/>
    <property type="evidence" value="ECO:0007669"/>
    <property type="project" value="TreeGrafter"/>
</dbReference>
<dbReference type="GO" id="GO:0004301">
    <property type="term" value="F:epoxide hydrolase activity"/>
    <property type="evidence" value="ECO:0007669"/>
    <property type="project" value="TreeGrafter"/>
</dbReference>
<dbReference type="InterPro" id="IPR038502">
    <property type="entry name" value="M1_LTA-4_hydro/amino_C_sf"/>
</dbReference>
<comment type="cofactor">
    <cofactor evidence="1">
        <name>Zn(2+)</name>
        <dbReference type="ChEBI" id="CHEBI:29105"/>
    </cofactor>
</comment>
<dbReference type="AlphaFoldDB" id="A0A8H4B2F8"/>
<dbReference type="InterPro" id="IPR034015">
    <property type="entry name" value="M1_LTA4H"/>
</dbReference>
<evidence type="ECO:0000313" key="10">
    <source>
        <dbReference type="Proteomes" id="UP000439903"/>
    </source>
</evidence>
<dbReference type="OrthoDB" id="2375299at2759"/>
<dbReference type="PANTHER" id="PTHR45726">
    <property type="entry name" value="LEUKOTRIENE A-4 HYDROLASE"/>
    <property type="match status" value="1"/>
</dbReference>
<dbReference type="GO" id="GO:0006508">
    <property type="term" value="P:proteolysis"/>
    <property type="evidence" value="ECO:0007669"/>
    <property type="project" value="UniProtKB-KW"/>
</dbReference>
<reference evidence="9 10" key="1">
    <citation type="journal article" date="2019" name="Environ. Microbiol.">
        <title>At the nexus of three kingdoms: the genome of the mycorrhizal fungus Gigaspora margarita provides insights into plant, endobacterial and fungal interactions.</title>
        <authorList>
            <person name="Venice F."/>
            <person name="Ghignone S."/>
            <person name="Salvioli di Fossalunga A."/>
            <person name="Amselem J."/>
            <person name="Novero M."/>
            <person name="Xianan X."/>
            <person name="Sedzielewska Toro K."/>
            <person name="Morin E."/>
            <person name="Lipzen A."/>
            <person name="Grigoriev I.V."/>
            <person name="Henrissat B."/>
            <person name="Martin F.M."/>
            <person name="Bonfante P."/>
        </authorList>
    </citation>
    <scope>NUCLEOTIDE SEQUENCE [LARGE SCALE GENOMIC DNA]</scope>
    <source>
        <strain evidence="9 10">BEG34</strain>
    </source>
</reference>
<evidence type="ECO:0000256" key="2">
    <source>
        <dbReference type="ARBA" id="ARBA00010136"/>
    </source>
</evidence>
<keyword evidence="5" id="KW-0378">Hydrolase</keyword>
<evidence type="ECO:0000256" key="7">
    <source>
        <dbReference type="ARBA" id="ARBA00023049"/>
    </source>
</evidence>
<dbReference type="SMART" id="SM01263">
    <property type="entry name" value="Leuk-A4-hydro_C"/>
    <property type="match status" value="1"/>
</dbReference>
<dbReference type="GO" id="GO:0005829">
    <property type="term" value="C:cytosol"/>
    <property type="evidence" value="ECO:0007669"/>
    <property type="project" value="TreeGrafter"/>
</dbReference>
<evidence type="ECO:0000256" key="5">
    <source>
        <dbReference type="ARBA" id="ARBA00022801"/>
    </source>
</evidence>
<dbReference type="Proteomes" id="UP000439903">
    <property type="component" value="Unassembled WGS sequence"/>
</dbReference>
<dbReference type="Pfam" id="PF09127">
    <property type="entry name" value="Leuk-A4-hydro_C"/>
    <property type="match status" value="1"/>
</dbReference>
<evidence type="ECO:0000259" key="8">
    <source>
        <dbReference type="SMART" id="SM01263"/>
    </source>
</evidence>
<evidence type="ECO:0000256" key="4">
    <source>
        <dbReference type="ARBA" id="ARBA00022723"/>
    </source>
</evidence>
<proteinExistence type="inferred from homology"/>
<evidence type="ECO:0000256" key="6">
    <source>
        <dbReference type="ARBA" id="ARBA00022833"/>
    </source>
</evidence>
<keyword evidence="10" id="KW-1185">Reference proteome</keyword>
<keyword evidence="3" id="KW-0645">Protease</keyword>
<dbReference type="GO" id="GO:0008270">
    <property type="term" value="F:zinc ion binding"/>
    <property type="evidence" value="ECO:0007669"/>
    <property type="project" value="InterPro"/>
</dbReference>